<protein>
    <submittedName>
        <fullName evidence="2">Uncharacterized protein</fullName>
    </submittedName>
</protein>
<sequence>MSRPSLVYFCDWSQLSLAGDDDPCRPLSRRSDDVFTLVRGGKEFSQKLERHKRFLTALTKGERAIIVGREQNAETVPYGRRRRPTDARSEDKTAPRATSASSVIGRRSRSPWPIATIDNLARKKTLYHKYDIPQCEDDTFLERKNHVSGVDHEIEPRLLATYKWRRKGGHVVLRDMLVPSGDGMPCRKAYVDVHLPKIECEGPVLRLTHRH</sequence>
<dbReference type="InParanoid" id="C3YUB4"/>
<feature type="region of interest" description="Disordered" evidence="1">
    <location>
        <begin position="76"/>
        <end position="106"/>
    </location>
</feature>
<reference evidence="2" key="1">
    <citation type="journal article" date="2008" name="Nature">
        <title>The amphioxus genome and the evolution of the chordate karyotype.</title>
        <authorList>
            <consortium name="US DOE Joint Genome Institute (JGI-PGF)"/>
            <person name="Putnam N.H."/>
            <person name="Butts T."/>
            <person name="Ferrier D.E.K."/>
            <person name="Furlong R.F."/>
            <person name="Hellsten U."/>
            <person name="Kawashima T."/>
            <person name="Robinson-Rechavi M."/>
            <person name="Shoguchi E."/>
            <person name="Terry A."/>
            <person name="Yu J.-K."/>
            <person name="Benito-Gutierrez E.L."/>
            <person name="Dubchak I."/>
            <person name="Garcia-Fernandez J."/>
            <person name="Gibson-Brown J.J."/>
            <person name="Grigoriev I.V."/>
            <person name="Horton A.C."/>
            <person name="de Jong P.J."/>
            <person name="Jurka J."/>
            <person name="Kapitonov V.V."/>
            <person name="Kohara Y."/>
            <person name="Kuroki Y."/>
            <person name="Lindquist E."/>
            <person name="Lucas S."/>
            <person name="Osoegawa K."/>
            <person name="Pennacchio L.A."/>
            <person name="Salamov A.A."/>
            <person name="Satou Y."/>
            <person name="Sauka-Spengler T."/>
            <person name="Schmutz J."/>
            <person name="Shin-I T."/>
            <person name="Toyoda A."/>
            <person name="Bronner-Fraser M."/>
            <person name="Fujiyama A."/>
            <person name="Holland L.Z."/>
            <person name="Holland P.W.H."/>
            <person name="Satoh N."/>
            <person name="Rokhsar D.S."/>
        </authorList>
    </citation>
    <scope>NUCLEOTIDE SEQUENCE [LARGE SCALE GENOMIC DNA]</scope>
    <source>
        <strain evidence="2">S238N-H82</strain>
        <tissue evidence="2">Testes</tissue>
    </source>
</reference>
<organism>
    <name type="scientific">Branchiostoma floridae</name>
    <name type="common">Florida lancelet</name>
    <name type="synonym">Amphioxus</name>
    <dbReference type="NCBI Taxonomy" id="7739"/>
    <lineage>
        <taxon>Eukaryota</taxon>
        <taxon>Metazoa</taxon>
        <taxon>Chordata</taxon>
        <taxon>Cephalochordata</taxon>
        <taxon>Leptocardii</taxon>
        <taxon>Amphioxiformes</taxon>
        <taxon>Branchiostomatidae</taxon>
        <taxon>Branchiostoma</taxon>
    </lineage>
</organism>
<gene>
    <name evidence="2" type="ORF">BRAFLDRAFT_66613</name>
</gene>
<proteinExistence type="predicted"/>
<accession>C3YUB4</accession>
<dbReference type="EMBL" id="GG666552">
    <property type="protein sequence ID" value="EEN56391.1"/>
    <property type="molecule type" value="Genomic_DNA"/>
</dbReference>
<dbReference type="AlphaFoldDB" id="C3YUB4"/>
<name>C3YUB4_BRAFL</name>
<evidence type="ECO:0000256" key="1">
    <source>
        <dbReference type="SAM" id="MobiDB-lite"/>
    </source>
</evidence>
<evidence type="ECO:0000313" key="2">
    <source>
        <dbReference type="EMBL" id="EEN56391.1"/>
    </source>
</evidence>
<feature type="compositionally biased region" description="Basic and acidic residues" evidence="1">
    <location>
        <begin position="84"/>
        <end position="94"/>
    </location>
</feature>